<dbReference type="EMBL" id="CAXKWB010027293">
    <property type="protein sequence ID" value="CAL4131692.1"/>
    <property type="molecule type" value="Genomic_DNA"/>
</dbReference>
<dbReference type="Proteomes" id="UP001497623">
    <property type="component" value="Unassembled WGS sequence"/>
</dbReference>
<dbReference type="AlphaFoldDB" id="A0AAV2RR19"/>
<dbReference type="Pfam" id="PF02752">
    <property type="entry name" value="Arrestin_C"/>
    <property type="match status" value="1"/>
</dbReference>
<dbReference type="SUPFAM" id="SSF81296">
    <property type="entry name" value="E set domains"/>
    <property type="match status" value="2"/>
</dbReference>
<gene>
    <name evidence="3" type="ORF">MNOR_LOCUS26818</name>
</gene>
<organism evidence="3 4">
    <name type="scientific">Meganyctiphanes norvegica</name>
    <name type="common">Northern krill</name>
    <name type="synonym">Thysanopoda norvegica</name>
    <dbReference type="NCBI Taxonomy" id="48144"/>
    <lineage>
        <taxon>Eukaryota</taxon>
        <taxon>Metazoa</taxon>
        <taxon>Ecdysozoa</taxon>
        <taxon>Arthropoda</taxon>
        <taxon>Crustacea</taxon>
        <taxon>Multicrustacea</taxon>
        <taxon>Malacostraca</taxon>
        <taxon>Eumalacostraca</taxon>
        <taxon>Eucarida</taxon>
        <taxon>Euphausiacea</taxon>
        <taxon>Euphausiidae</taxon>
        <taxon>Meganyctiphanes</taxon>
    </lineage>
</organism>
<dbReference type="InterPro" id="IPR011022">
    <property type="entry name" value="Arrestin_C-like"/>
</dbReference>
<dbReference type="GO" id="GO:0015031">
    <property type="term" value="P:protein transport"/>
    <property type="evidence" value="ECO:0007669"/>
    <property type="project" value="TreeGrafter"/>
</dbReference>
<protein>
    <recommendedName>
        <fullName evidence="2">Arrestin C-terminal-like domain-containing protein</fullName>
    </recommendedName>
</protein>
<reference evidence="3 4" key="1">
    <citation type="submission" date="2024-05" db="EMBL/GenBank/DDBJ databases">
        <authorList>
            <person name="Wallberg A."/>
        </authorList>
    </citation>
    <scope>NUCLEOTIDE SEQUENCE [LARGE SCALE GENOMIC DNA]</scope>
</reference>
<evidence type="ECO:0000313" key="3">
    <source>
        <dbReference type="EMBL" id="CAL4131692.1"/>
    </source>
</evidence>
<dbReference type="InterPro" id="IPR011021">
    <property type="entry name" value="Arrestin-like_N"/>
</dbReference>
<dbReference type="GO" id="GO:0005737">
    <property type="term" value="C:cytoplasm"/>
    <property type="evidence" value="ECO:0007669"/>
    <property type="project" value="TreeGrafter"/>
</dbReference>
<feature type="domain" description="Arrestin C-terminal-like" evidence="2">
    <location>
        <begin position="131"/>
        <end position="271"/>
    </location>
</feature>
<dbReference type="InterPro" id="IPR050357">
    <property type="entry name" value="Arrestin_domain-protein"/>
</dbReference>
<feature type="non-terminal residue" evidence="3">
    <location>
        <position position="1"/>
    </location>
</feature>
<comment type="caution">
    <text evidence="3">The sequence shown here is derived from an EMBL/GenBank/DDBJ whole genome shotgun (WGS) entry which is preliminary data.</text>
</comment>
<proteinExistence type="inferred from homology"/>
<dbReference type="InterPro" id="IPR014756">
    <property type="entry name" value="Ig_E-set"/>
</dbReference>
<evidence type="ECO:0000259" key="2">
    <source>
        <dbReference type="SMART" id="SM01017"/>
    </source>
</evidence>
<keyword evidence="4" id="KW-1185">Reference proteome</keyword>
<sequence>ISIKFWGFSRVHWTEGLELGDKTTHYKSNEEYYANDFMLKGNGSTVEVLPLGDHIFNFSFVLPEHIPSSFESFVGQVRHQCKATLIIPIWPNKTCNKPYSINTLYDLNMDYIAKGPVSADASKTICCLCCTSGPISLALQINRSGFVPGEKLYFNAECSNQSNRCITSSKVEILQVATFTGRKFKNHMRKPGIRQRKQTKIVAMMEHGEIPKGESDTWNNEDLLIPPIPSSHLIFCDNITIQYFVEFSAVPSGPGIHLRLMAPILIGSIPLQQNFNLFEPSQTTHFVTGIQNHGDETEADPSSSYITGMPTTAQLAVGFTFPGLSQYPDMPPPSYAESMISAPMGAKCDIDEYNNSVFNPQYILYSLKNN</sequence>
<dbReference type="Gene3D" id="2.60.40.640">
    <property type="match status" value="2"/>
</dbReference>
<dbReference type="PANTHER" id="PTHR11188">
    <property type="entry name" value="ARRESTIN DOMAIN CONTAINING PROTEIN"/>
    <property type="match status" value="1"/>
</dbReference>
<evidence type="ECO:0000256" key="1">
    <source>
        <dbReference type="ARBA" id="ARBA00005298"/>
    </source>
</evidence>
<name>A0AAV2RR19_MEGNR</name>
<accession>A0AAV2RR19</accession>
<comment type="similarity">
    <text evidence="1">Belongs to the arrestin family.</text>
</comment>
<evidence type="ECO:0000313" key="4">
    <source>
        <dbReference type="Proteomes" id="UP001497623"/>
    </source>
</evidence>
<dbReference type="PANTHER" id="PTHR11188:SF176">
    <property type="entry name" value="ARRESTIN DOMAIN-CONTAINING PROTEIN 1"/>
    <property type="match status" value="1"/>
</dbReference>
<dbReference type="SMART" id="SM01017">
    <property type="entry name" value="Arrestin_C"/>
    <property type="match status" value="1"/>
</dbReference>
<dbReference type="InterPro" id="IPR014752">
    <property type="entry name" value="Arrestin-like_C"/>
</dbReference>
<dbReference type="Pfam" id="PF00339">
    <property type="entry name" value="Arrestin_N"/>
    <property type="match status" value="1"/>
</dbReference>